<feature type="binding site" evidence="9">
    <location>
        <position position="151"/>
    </location>
    <ligand>
        <name>Mn(2+)</name>
        <dbReference type="ChEBI" id="CHEBI:29035"/>
    </ligand>
</feature>
<dbReference type="AlphaFoldDB" id="A0A1P8WJW1"/>
<feature type="binding site" evidence="9">
    <location>
        <position position="219"/>
    </location>
    <ligand>
        <name>1-deoxy-D-xylulose 5-phosphate</name>
        <dbReference type="ChEBI" id="CHEBI:57792"/>
    </ligand>
</feature>
<dbReference type="PIRSF" id="PIRSF006205">
    <property type="entry name" value="Dxp_reductismrs"/>
    <property type="match status" value="1"/>
</dbReference>
<dbReference type="KEGG" id="fmr:Fuma_03973"/>
<feature type="binding site" evidence="9">
    <location>
        <position position="14"/>
    </location>
    <ligand>
        <name>NADPH</name>
        <dbReference type="ChEBI" id="CHEBI:57783"/>
    </ligand>
</feature>
<evidence type="ECO:0000256" key="4">
    <source>
        <dbReference type="ARBA" id="ARBA00022857"/>
    </source>
</evidence>
<gene>
    <name evidence="9 13" type="primary">dxr</name>
    <name evidence="13" type="ORF">Fuma_03973</name>
</gene>
<dbReference type="SUPFAM" id="SSF51735">
    <property type="entry name" value="NAD(P)-binding Rossmann-fold domains"/>
    <property type="match status" value="1"/>
</dbReference>
<comment type="function">
    <text evidence="9">Catalyzes the NADPH-dependent rearrangement and reduction of 1-deoxy-D-xylulose-5-phosphate (DXP) to 2-C-methyl-D-erythritol 4-phosphate (MEP).</text>
</comment>
<feature type="domain" description="1-deoxy-D-xylulose 5-phosphate reductoisomerase C-terminal" evidence="11">
    <location>
        <begin position="147"/>
        <end position="230"/>
    </location>
</feature>
<comment type="pathway">
    <text evidence="1 9">Isoprenoid biosynthesis; isopentenyl diphosphate biosynthesis via DXP pathway; isopentenyl diphosphate from 1-deoxy-D-xylulose 5-phosphate: step 1/6.</text>
</comment>
<dbReference type="InterPro" id="IPR013512">
    <property type="entry name" value="DXP_reductoisomerase_N"/>
</dbReference>
<dbReference type="PANTHER" id="PTHR30525">
    <property type="entry name" value="1-DEOXY-D-XYLULOSE 5-PHOSPHATE REDUCTOISOMERASE"/>
    <property type="match status" value="1"/>
</dbReference>
<dbReference type="Pfam" id="PF02670">
    <property type="entry name" value="DXP_reductoisom"/>
    <property type="match status" value="1"/>
</dbReference>
<dbReference type="HAMAP" id="MF_00183">
    <property type="entry name" value="DXP_reductoisom"/>
    <property type="match status" value="1"/>
</dbReference>
<comment type="caution">
    <text evidence="9">Lacks conserved residue(s) required for the propagation of feature annotation.</text>
</comment>
<dbReference type="STRING" id="1891926.Fuma_03973"/>
<feature type="domain" description="DXP reductoisomerase C-terminal" evidence="12">
    <location>
        <begin position="262"/>
        <end position="378"/>
    </location>
</feature>
<dbReference type="GO" id="GO:0030604">
    <property type="term" value="F:1-deoxy-D-xylulose-5-phosphate reductoisomerase activity"/>
    <property type="evidence" value="ECO:0007669"/>
    <property type="project" value="UniProtKB-UniRule"/>
</dbReference>
<feature type="binding site" evidence="9">
    <location>
        <position position="153"/>
    </location>
    <ligand>
        <name>1-deoxy-D-xylulose 5-phosphate</name>
        <dbReference type="ChEBI" id="CHEBI:57792"/>
    </ligand>
</feature>
<accession>A0A1P8WJW1</accession>
<dbReference type="UniPathway" id="UPA00056">
    <property type="reaction ID" value="UER00092"/>
</dbReference>
<comment type="catalytic activity">
    <reaction evidence="8">
        <text>2-C-methyl-D-erythritol 4-phosphate + NADP(+) = 1-deoxy-D-xylulose 5-phosphate + NADPH + H(+)</text>
        <dbReference type="Rhea" id="RHEA:13717"/>
        <dbReference type="ChEBI" id="CHEBI:15378"/>
        <dbReference type="ChEBI" id="CHEBI:57783"/>
        <dbReference type="ChEBI" id="CHEBI:57792"/>
        <dbReference type="ChEBI" id="CHEBI:58262"/>
        <dbReference type="ChEBI" id="CHEBI:58349"/>
        <dbReference type="EC" id="1.1.1.267"/>
    </reaction>
    <physiologicalReaction direction="right-to-left" evidence="8">
        <dbReference type="Rhea" id="RHEA:13719"/>
    </physiologicalReaction>
</comment>
<dbReference type="Proteomes" id="UP000187735">
    <property type="component" value="Chromosome"/>
</dbReference>
<evidence type="ECO:0000256" key="6">
    <source>
        <dbReference type="ARBA" id="ARBA00023211"/>
    </source>
</evidence>
<dbReference type="EMBL" id="CP017641">
    <property type="protein sequence ID" value="APZ94345.1"/>
    <property type="molecule type" value="Genomic_DNA"/>
</dbReference>
<evidence type="ECO:0000313" key="14">
    <source>
        <dbReference type="Proteomes" id="UP000187735"/>
    </source>
</evidence>
<feature type="binding site" evidence="9">
    <location>
        <position position="126"/>
    </location>
    <ligand>
        <name>1-deoxy-D-xylulose 5-phosphate</name>
        <dbReference type="ChEBI" id="CHEBI:57792"/>
    </ligand>
</feature>
<evidence type="ECO:0000313" key="13">
    <source>
        <dbReference type="EMBL" id="APZ94345.1"/>
    </source>
</evidence>
<dbReference type="GO" id="GO:0051484">
    <property type="term" value="P:isopentenyl diphosphate biosynthetic process, methylerythritol 4-phosphate pathway involved in terpenoid biosynthetic process"/>
    <property type="evidence" value="ECO:0007669"/>
    <property type="project" value="UniProtKB-ARBA"/>
</dbReference>
<evidence type="ECO:0000256" key="7">
    <source>
        <dbReference type="ARBA" id="ARBA00023229"/>
    </source>
</evidence>
<feature type="binding site" evidence="9">
    <location>
        <position position="153"/>
    </location>
    <ligand>
        <name>Mn(2+)</name>
        <dbReference type="ChEBI" id="CHEBI:29035"/>
    </ligand>
</feature>
<dbReference type="InterPro" id="IPR036291">
    <property type="entry name" value="NAD(P)-bd_dom_sf"/>
</dbReference>
<keyword evidence="9" id="KW-0460">Magnesium</keyword>
<name>A0A1P8WJW1_9PLAN</name>
<dbReference type="RefSeq" id="WP_077025664.1">
    <property type="nucleotide sequence ID" value="NZ_CP017641.1"/>
</dbReference>
<dbReference type="GO" id="GO:0030145">
    <property type="term" value="F:manganese ion binding"/>
    <property type="evidence" value="ECO:0007669"/>
    <property type="project" value="TreeGrafter"/>
</dbReference>
<dbReference type="GO" id="GO:0070402">
    <property type="term" value="F:NADPH binding"/>
    <property type="evidence" value="ECO:0007669"/>
    <property type="project" value="InterPro"/>
</dbReference>
<dbReference type="InterPro" id="IPR013644">
    <property type="entry name" value="DXP_reductoisomerase_C"/>
</dbReference>
<dbReference type="GO" id="GO:0016853">
    <property type="term" value="F:isomerase activity"/>
    <property type="evidence" value="ECO:0007669"/>
    <property type="project" value="UniProtKB-KW"/>
</dbReference>
<feature type="binding site" evidence="9">
    <location>
        <position position="222"/>
    </location>
    <ligand>
        <name>1-deoxy-D-xylulose 5-phosphate</name>
        <dbReference type="ChEBI" id="CHEBI:57792"/>
    </ligand>
</feature>
<feature type="binding site" evidence="9">
    <location>
        <position position="200"/>
    </location>
    <ligand>
        <name>1-deoxy-D-xylulose 5-phosphate</name>
        <dbReference type="ChEBI" id="CHEBI:57792"/>
    </ligand>
</feature>
<dbReference type="InterPro" id="IPR026877">
    <property type="entry name" value="DXPR_C"/>
</dbReference>
<evidence type="ECO:0000259" key="10">
    <source>
        <dbReference type="Pfam" id="PF02670"/>
    </source>
</evidence>
<proteinExistence type="inferred from homology"/>
<sequence>MTTPQSIVVLGSTGSIGTSCLDVIRSHPDRMRLLGATTHTSVDLLKKQIDEFRPEWALVANSDAAISFASELPDSTTKLVSCADELFDRIRGDDVDVVVSAIVGAAGLEPTWAAVDAGKRVALANKESLVVAGSVITQRAAETGATIIPVDSEHSAIFQALQAGQASDLRRIILTASGGPFRGWTRKRMKDVTPKMALQHPTWEMGPKITIDSATMMNKALEIVEARWLFGVSADQISVVVHPQSFIHSFVEYQDGSVISQMSPPDMRLPIQYALTFPDRIPCPSSDTDWMAAATMELFPPDFDAFPALKLGFEVAKQGGTAGAILNAANEIAVERFLNSDIRFDQITQISHDILNHHTFDAQPTLSQLREADHWAREEALRWKS</sequence>
<keyword evidence="14" id="KW-1185">Reference proteome</keyword>
<dbReference type="SUPFAM" id="SSF55347">
    <property type="entry name" value="Glyceraldehyde-3-phosphate dehydrogenase-like, C-terminal domain"/>
    <property type="match status" value="1"/>
</dbReference>
<dbReference type="EC" id="1.1.1.267" evidence="9"/>
<evidence type="ECO:0000256" key="5">
    <source>
        <dbReference type="ARBA" id="ARBA00023002"/>
    </source>
</evidence>
<protein>
    <recommendedName>
        <fullName evidence="9">1-deoxy-D-xylulose 5-phosphate reductoisomerase</fullName>
        <shortName evidence="9">DXP reductoisomerase</shortName>
        <ecNumber evidence="9">1.1.1.267</ecNumber>
    </recommendedName>
    <alternativeName>
        <fullName evidence="9">1-deoxyxylulose-5-phosphate reductoisomerase</fullName>
    </alternativeName>
    <alternativeName>
        <fullName evidence="9">2-C-methyl-D-erythritol 4-phosphate synthase</fullName>
    </alternativeName>
</protein>
<keyword evidence="5 9" id="KW-0560">Oxidoreductase</keyword>
<comment type="similarity">
    <text evidence="2 9">Belongs to the DXR family.</text>
</comment>
<feature type="binding site" evidence="9">
    <location>
        <position position="127"/>
    </location>
    <ligand>
        <name>NADPH</name>
        <dbReference type="ChEBI" id="CHEBI:57783"/>
    </ligand>
</feature>
<reference evidence="13 14" key="1">
    <citation type="journal article" date="2016" name="Front. Microbiol.">
        <title>Fuerstia marisgermanicae gen. nov., sp. nov., an Unusual Member of the Phylum Planctomycetes from the German Wadden Sea.</title>
        <authorList>
            <person name="Kohn T."/>
            <person name="Heuer A."/>
            <person name="Jogler M."/>
            <person name="Vollmers J."/>
            <person name="Boedeker C."/>
            <person name="Bunk B."/>
            <person name="Rast P."/>
            <person name="Borchert D."/>
            <person name="Glockner I."/>
            <person name="Freese H.M."/>
            <person name="Klenk H.P."/>
            <person name="Overmann J."/>
            <person name="Kaster A.K."/>
            <person name="Rohde M."/>
            <person name="Wiegand S."/>
            <person name="Jogler C."/>
        </authorList>
    </citation>
    <scope>NUCLEOTIDE SEQUENCE [LARGE SCALE GENOMIC DNA]</scope>
    <source>
        <strain evidence="13 14">NH11</strain>
    </source>
</reference>
<keyword evidence="6 9" id="KW-0464">Manganese</keyword>
<dbReference type="FunFam" id="3.40.50.720:FF:000045">
    <property type="entry name" value="1-deoxy-D-xylulose 5-phosphate reductoisomerase"/>
    <property type="match status" value="1"/>
</dbReference>
<feature type="binding site" evidence="9">
    <location>
        <position position="177"/>
    </location>
    <ligand>
        <name>1-deoxy-D-xylulose 5-phosphate</name>
        <dbReference type="ChEBI" id="CHEBI:57792"/>
    </ligand>
</feature>
<feature type="binding site" evidence="9">
    <location>
        <position position="222"/>
    </location>
    <ligand>
        <name>Mn(2+)</name>
        <dbReference type="ChEBI" id="CHEBI:29035"/>
    </ligand>
</feature>
<comment type="cofactor">
    <cofactor evidence="9">
        <name>Mg(2+)</name>
        <dbReference type="ChEBI" id="CHEBI:18420"/>
    </cofactor>
    <cofactor evidence="9">
        <name>Mn(2+)</name>
        <dbReference type="ChEBI" id="CHEBI:29035"/>
    </cofactor>
</comment>
<evidence type="ECO:0000256" key="9">
    <source>
        <dbReference type="HAMAP-Rule" id="MF_00183"/>
    </source>
</evidence>
<feature type="binding site" evidence="9">
    <location>
        <position position="13"/>
    </location>
    <ligand>
        <name>NADPH</name>
        <dbReference type="ChEBI" id="CHEBI:57783"/>
    </ligand>
</feature>
<dbReference type="PANTHER" id="PTHR30525:SF0">
    <property type="entry name" value="1-DEOXY-D-XYLULOSE 5-PHOSPHATE REDUCTOISOMERASE, CHLOROPLASTIC"/>
    <property type="match status" value="1"/>
</dbReference>
<dbReference type="Pfam" id="PF13288">
    <property type="entry name" value="DXPR_C"/>
    <property type="match status" value="1"/>
</dbReference>
<dbReference type="InterPro" id="IPR003821">
    <property type="entry name" value="DXP_reductoisomerase"/>
</dbReference>
<dbReference type="Gene3D" id="1.10.1740.10">
    <property type="match status" value="1"/>
</dbReference>
<feature type="binding site" evidence="9">
    <location>
        <position position="206"/>
    </location>
    <ligand>
        <name>NADPH</name>
        <dbReference type="ChEBI" id="CHEBI:57783"/>
    </ligand>
</feature>
<feature type="binding site" evidence="9">
    <location>
        <position position="218"/>
    </location>
    <ligand>
        <name>1-deoxy-D-xylulose 5-phosphate</name>
        <dbReference type="ChEBI" id="CHEBI:57792"/>
    </ligand>
</feature>
<evidence type="ECO:0000259" key="12">
    <source>
        <dbReference type="Pfam" id="PF13288"/>
    </source>
</evidence>
<feature type="binding site" evidence="9">
    <location>
        <position position="125"/>
    </location>
    <ligand>
        <name>NADPH</name>
        <dbReference type="ChEBI" id="CHEBI:57783"/>
    </ligand>
</feature>
<dbReference type="OrthoDB" id="9806546at2"/>
<dbReference type="Pfam" id="PF08436">
    <property type="entry name" value="DXP_redisom_C"/>
    <property type="match status" value="1"/>
</dbReference>
<evidence type="ECO:0000256" key="1">
    <source>
        <dbReference type="ARBA" id="ARBA00005094"/>
    </source>
</evidence>
<keyword evidence="4 9" id="KW-0521">NADP</keyword>
<dbReference type="SUPFAM" id="SSF69055">
    <property type="entry name" value="1-deoxy-D-xylulose-5-phosphate reductoisomerase, C-terminal domain"/>
    <property type="match status" value="1"/>
</dbReference>
<dbReference type="NCBIfam" id="TIGR00243">
    <property type="entry name" value="Dxr"/>
    <property type="match status" value="1"/>
</dbReference>
<evidence type="ECO:0000256" key="3">
    <source>
        <dbReference type="ARBA" id="ARBA00022723"/>
    </source>
</evidence>
<evidence type="ECO:0000256" key="2">
    <source>
        <dbReference type="ARBA" id="ARBA00006825"/>
    </source>
</evidence>
<evidence type="ECO:0000259" key="11">
    <source>
        <dbReference type="Pfam" id="PF08436"/>
    </source>
</evidence>
<dbReference type="Gene3D" id="3.40.50.720">
    <property type="entry name" value="NAD(P)-binding Rossmann-like Domain"/>
    <property type="match status" value="1"/>
</dbReference>
<keyword evidence="7 9" id="KW-0414">Isoprene biosynthesis</keyword>
<organism evidence="13 14">
    <name type="scientific">Fuerstiella marisgermanici</name>
    <dbReference type="NCBI Taxonomy" id="1891926"/>
    <lineage>
        <taxon>Bacteria</taxon>
        <taxon>Pseudomonadati</taxon>
        <taxon>Planctomycetota</taxon>
        <taxon>Planctomycetia</taxon>
        <taxon>Planctomycetales</taxon>
        <taxon>Planctomycetaceae</taxon>
        <taxon>Fuerstiella</taxon>
    </lineage>
</organism>
<evidence type="ECO:0000256" key="8">
    <source>
        <dbReference type="ARBA" id="ARBA00048543"/>
    </source>
</evidence>
<keyword evidence="13" id="KW-0413">Isomerase</keyword>
<feature type="binding site" evidence="9">
    <location>
        <position position="15"/>
    </location>
    <ligand>
        <name>NADPH</name>
        <dbReference type="ChEBI" id="CHEBI:57783"/>
    </ligand>
</feature>
<keyword evidence="3 9" id="KW-0479">Metal-binding</keyword>
<feature type="binding site" evidence="9">
    <location>
        <position position="16"/>
    </location>
    <ligand>
        <name>NADPH</name>
        <dbReference type="ChEBI" id="CHEBI:57783"/>
    </ligand>
</feature>
<dbReference type="InterPro" id="IPR036169">
    <property type="entry name" value="DXPR_C_sf"/>
</dbReference>
<feature type="binding site" evidence="9">
    <location>
        <position position="152"/>
    </location>
    <ligand>
        <name>1-deoxy-D-xylulose 5-phosphate</name>
        <dbReference type="ChEBI" id="CHEBI:57792"/>
    </ligand>
</feature>
<feature type="domain" description="1-deoxy-D-xylulose 5-phosphate reductoisomerase N-terminal" evidence="10">
    <location>
        <begin position="7"/>
        <end position="133"/>
    </location>
</feature>
<feature type="binding site" evidence="9">
    <location>
        <position position="213"/>
    </location>
    <ligand>
        <name>1-deoxy-D-xylulose 5-phosphate</name>
        <dbReference type="ChEBI" id="CHEBI:57792"/>
    </ligand>
</feature>